<evidence type="ECO:0000256" key="6">
    <source>
        <dbReference type="ARBA" id="ARBA00022989"/>
    </source>
</evidence>
<evidence type="ECO:0000313" key="9">
    <source>
        <dbReference type="EMBL" id="SNY33484.1"/>
    </source>
</evidence>
<evidence type="ECO:0000256" key="7">
    <source>
        <dbReference type="ARBA" id="ARBA00023136"/>
    </source>
</evidence>
<feature type="transmembrane region" description="Helical" evidence="8">
    <location>
        <begin position="266"/>
        <end position="288"/>
    </location>
</feature>
<feature type="transmembrane region" description="Helical" evidence="8">
    <location>
        <begin position="225"/>
        <end position="246"/>
    </location>
</feature>
<reference evidence="10" key="1">
    <citation type="submission" date="2017-09" db="EMBL/GenBank/DDBJ databases">
        <authorList>
            <person name="Varghese N."/>
            <person name="Submissions S."/>
        </authorList>
    </citation>
    <scope>NUCLEOTIDE SEQUENCE [LARGE SCALE GENOMIC DNA]</scope>
    <source>
        <strain evidence="10">MSL47</strain>
    </source>
</reference>
<dbReference type="AlphaFoldDB" id="A0A285HCW2"/>
<keyword evidence="10" id="KW-1185">Reference proteome</keyword>
<dbReference type="OrthoDB" id="1792020at2"/>
<evidence type="ECO:0000256" key="3">
    <source>
        <dbReference type="ARBA" id="ARBA00022448"/>
    </source>
</evidence>
<keyword evidence="5 8" id="KW-0812">Transmembrane</keyword>
<gene>
    <name evidence="9" type="ORF">SAMN06265827_11724</name>
</gene>
<feature type="transmembrane region" description="Helical" evidence="8">
    <location>
        <begin position="7"/>
        <end position="25"/>
    </location>
</feature>
<feature type="transmembrane region" description="Helical" evidence="8">
    <location>
        <begin position="339"/>
        <end position="358"/>
    </location>
</feature>
<feature type="transmembrane region" description="Helical" evidence="8">
    <location>
        <begin position="78"/>
        <end position="97"/>
    </location>
</feature>
<evidence type="ECO:0000256" key="1">
    <source>
        <dbReference type="ARBA" id="ARBA00004141"/>
    </source>
</evidence>
<feature type="transmembrane region" description="Helical" evidence="8">
    <location>
        <begin position="142"/>
        <end position="163"/>
    </location>
</feature>
<name>A0A285HCW2_9FIRM</name>
<evidence type="ECO:0000256" key="5">
    <source>
        <dbReference type="ARBA" id="ARBA00022692"/>
    </source>
</evidence>
<keyword evidence="3" id="KW-0813">Transport</keyword>
<evidence type="ECO:0000313" key="10">
    <source>
        <dbReference type="Proteomes" id="UP000219573"/>
    </source>
</evidence>
<evidence type="ECO:0000256" key="8">
    <source>
        <dbReference type="SAM" id="Phobius"/>
    </source>
</evidence>
<dbReference type="InterPro" id="IPR004761">
    <property type="entry name" value="Spore_GerAB"/>
</dbReference>
<evidence type="ECO:0000256" key="2">
    <source>
        <dbReference type="ARBA" id="ARBA00007998"/>
    </source>
</evidence>
<feature type="transmembrane region" description="Helical" evidence="8">
    <location>
        <begin position="300"/>
        <end position="319"/>
    </location>
</feature>
<dbReference type="Pfam" id="PF03845">
    <property type="entry name" value="Spore_permease"/>
    <property type="match status" value="1"/>
</dbReference>
<sequence length="365" mass="42036">MLKKIDPFQVFAITTMIIFPTMVLSFPKFLTEISGSIGWFVFSVAGSIIGTISYIILMLSYKYSDYGLISDVRKILGNYLSCIVIIPIIICLISNVIETFYFSVKIIAVIIEENPPLIFFIGIVLLAIYLSYKGIEIIARFSILMFIVYIAGFSIIIFGHSTSGFKGVNMDLLYPFKFNIESIIRGSFISIHWFLSSLFILLLWKPYLKDKKRSIKFSSLANLGTQLVFNSVFILALAFFGVDLAMKIEFPFYFYIKSFPIQGLEIVIFLSWLSITVAKFGIFYFTIIKAVSDVFYIRNYKRLVIPVSIMITSIAIFVYNRAHLFSSNDYIEYSVINTVVFYIPFTLILMFIYLIPYFKRLYDSI</sequence>
<dbReference type="RefSeq" id="WP_097018325.1">
    <property type="nucleotide sequence ID" value="NZ_OBDZ01000017.1"/>
</dbReference>
<dbReference type="PANTHER" id="PTHR34975">
    <property type="entry name" value="SPORE GERMINATION PROTEIN A2"/>
    <property type="match status" value="1"/>
</dbReference>
<keyword evidence="6 8" id="KW-1133">Transmembrane helix</keyword>
<protein>
    <submittedName>
        <fullName evidence="9">Spore germination protein</fullName>
    </submittedName>
</protein>
<keyword evidence="4" id="KW-0309">Germination</keyword>
<evidence type="ECO:0000256" key="4">
    <source>
        <dbReference type="ARBA" id="ARBA00022544"/>
    </source>
</evidence>
<comment type="similarity">
    <text evidence="2">Belongs to the amino acid-polyamine-organocation (APC) superfamily. Spore germination protein (SGP) (TC 2.A.3.9) family.</text>
</comment>
<dbReference type="PANTHER" id="PTHR34975:SF2">
    <property type="entry name" value="SPORE GERMINATION PROTEIN A2"/>
    <property type="match status" value="1"/>
</dbReference>
<feature type="transmembrane region" description="Helical" evidence="8">
    <location>
        <begin position="37"/>
        <end position="57"/>
    </location>
</feature>
<keyword evidence="7 8" id="KW-0472">Membrane</keyword>
<accession>A0A285HCW2</accession>
<dbReference type="GO" id="GO:0009847">
    <property type="term" value="P:spore germination"/>
    <property type="evidence" value="ECO:0007669"/>
    <property type="project" value="InterPro"/>
</dbReference>
<feature type="transmembrane region" description="Helical" evidence="8">
    <location>
        <begin position="183"/>
        <end position="204"/>
    </location>
</feature>
<comment type="subcellular location">
    <subcellularLocation>
        <location evidence="1">Membrane</location>
        <topology evidence="1">Multi-pass membrane protein</topology>
    </subcellularLocation>
</comment>
<organism evidence="9 10">
    <name type="scientific">Orenia metallireducens</name>
    <dbReference type="NCBI Taxonomy" id="1413210"/>
    <lineage>
        <taxon>Bacteria</taxon>
        <taxon>Bacillati</taxon>
        <taxon>Bacillota</taxon>
        <taxon>Clostridia</taxon>
        <taxon>Halanaerobiales</taxon>
        <taxon>Halobacteroidaceae</taxon>
        <taxon>Orenia</taxon>
    </lineage>
</organism>
<feature type="transmembrane region" description="Helical" evidence="8">
    <location>
        <begin position="117"/>
        <end position="135"/>
    </location>
</feature>
<dbReference type="EMBL" id="OBDZ01000017">
    <property type="protein sequence ID" value="SNY33484.1"/>
    <property type="molecule type" value="Genomic_DNA"/>
</dbReference>
<proteinExistence type="inferred from homology"/>
<dbReference type="Proteomes" id="UP000219573">
    <property type="component" value="Unassembled WGS sequence"/>
</dbReference>
<dbReference type="GO" id="GO:0016020">
    <property type="term" value="C:membrane"/>
    <property type="evidence" value="ECO:0007669"/>
    <property type="project" value="UniProtKB-SubCell"/>
</dbReference>